<dbReference type="PROSITE" id="PS00072">
    <property type="entry name" value="ACYL_COA_DH_1"/>
    <property type="match status" value="1"/>
</dbReference>
<comment type="catalytic activity">
    <reaction evidence="10">
        <text>3-methylbutanoyl-CoA + oxidized [electron-transfer flavoprotein] + H(+) = 3-methylbut-2-enoyl-CoA + reduced [electron-transfer flavoprotein]</text>
        <dbReference type="Rhea" id="RHEA:12276"/>
        <dbReference type="Rhea" id="RHEA-COMP:10685"/>
        <dbReference type="Rhea" id="RHEA-COMP:10686"/>
        <dbReference type="ChEBI" id="CHEBI:15378"/>
        <dbReference type="ChEBI" id="CHEBI:57344"/>
        <dbReference type="ChEBI" id="CHEBI:57345"/>
        <dbReference type="ChEBI" id="CHEBI:57692"/>
        <dbReference type="ChEBI" id="CHEBI:58307"/>
        <dbReference type="EC" id="1.3.8.4"/>
    </reaction>
</comment>
<accession>A0A238JTZ7</accession>
<dbReference type="PROSITE" id="PS00073">
    <property type="entry name" value="ACYL_COA_DH_2"/>
    <property type="match status" value="1"/>
</dbReference>
<keyword evidence="8" id="KW-0809">Transit peptide</keyword>
<feature type="binding site" evidence="13">
    <location>
        <begin position="161"/>
        <end position="163"/>
    </location>
    <ligand>
        <name>FAD</name>
        <dbReference type="ChEBI" id="CHEBI:57692"/>
    </ligand>
</feature>
<evidence type="ECO:0000259" key="15">
    <source>
        <dbReference type="Pfam" id="PF00441"/>
    </source>
</evidence>
<gene>
    <name evidence="18" type="primary">mmgC_5</name>
    <name evidence="18" type="ORF">COL8621_01163</name>
</gene>
<dbReference type="PANTHER" id="PTHR43884">
    <property type="entry name" value="ACYL-COA DEHYDROGENASE"/>
    <property type="match status" value="1"/>
</dbReference>
<evidence type="ECO:0000256" key="4">
    <source>
        <dbReference type="ARBA" id="ARBA00012044"/>
    </source>
</evidence>
<dbReference type="InterPro" id="IPR009075">
    <property type="entry name" value="AcylCo_DH/oxidase_C"/>
</dbReference>
<dbReference type="SUPFAM" id="SSF47203">
    <property type="entry name" value="Acyl-CoA dehydrogenase C-terminal domain-like"/>
    <property type="match status" value="1"/>
</dbReference>
<dbReference type="GO" id="GO:0006552">
    <property type="term" value="P:L-leucine catabolic process"/>
    <property type="evidence" value="ECO:0007669"/>
    <property type="project" value="TreeGrafter"/>
</dbReference>
<keyword evidence="6 14" id="KW-0285">Flavoprotein</keyword>
<dbReference type="Pfam" id="PF02770">
    <property type="entry name" value="Acyl-CoA_dh_M"/>
    <property type="match status" value="1"/>
</dbReference>
<evidence type="ECO:0000256" key="14">
    <source>
        <dbReference type="RuleBase" id="RU362125"/>
    </source>
</evidence>
<name>A0A238JTZ7_9RHOB</name>
<dbReference type="InterPro" id="IPR006089">
    <property type="entry name" value="Acyl-CoA_DH_CS"/>
</dbReference>
<evidence type="ECO:0000256" key="11">
    <source>
        <dbReference type="PIRSR" id="PIRSR634183-1"/>
    </source>
</evidence>
<feature type="domain" description="Acyl-CoA dehydrogenase/oxidase C-terminal" evidence="15">
    <location>
        <begin position="234"/>
        <end position="382"/>
    </location>
</feature>
<evidence type="ECO:0000256" key="9">
    <source>
        <dbReference type="ARBA" id="ARBA00023002"/>
    </source>
</evidence>
<dbReference type="AlphaFoldDB" id="A0A238JTZ7"/>
<dbReference type="Proteomes" id="UP000202922">
    <property type="component" value="Unassembled WGS sequence"/>
</dbReference>
<dbReference type="InterPro" id="IPR036250">
    <property type="entry name" value="AcylCo_DH-like_C"/>
</dbReference>
<dbReference type="GO" id="GO:0050660">
    <property type="term" value="F:flavin adenine dinucleotide binding"/>
    <property type="evidence" value="ECO:0007669"/>
    <property type="project" value="InterPro"/>
</dbReference>
<evidence type="ECO:0000256" key="5">
    <source>
        <dbReference type="ARBA" id="ARBA00018258"/>
    </source>
</evidence>
<dbReference type="Pfam" id="PF02771">
    <property type="entry name" value="Acyl-CoA_dh_N"/>
    <property type="match status" value="1"/>
</dbReference>
<dbReference type="OrthoDB" id="9775090at2"/>
<sequence>MFNATMKFDLGEEVNALRDMVHRWAQDRVKPIAAEVDSKNEFPAALWREMGDLGLLGITVDEEFGGAGMSYLAHTVAVEEIARASASVSLSYGAHSNLCVNQIKLNGTPEQKAKYLPGLISGEHVGALAMSEAGAGSDVVSMKLRAEKKNGYYTLNGTKFWITNGPDADTLVVYAKTDPEAGSKGMTAFIVEKSMKGFSTSTHFDKLGMRGSNTAELIFEDVEVPFENVLGEEGKGVRVLMSGLDYERVVLSGIGTGIMAACLDEVMPYLAERKQFGQPIGNFQLMQGKIADMYTKMNSARAYVYEVAKACDRGEVTRQDAAACVLYASEEAMAVAHQAVQAMGGAGFMNETPVSRIFRDAKLMEIGAGTSEIRRMLIGREMMGAMGG</sequence>
<evidence type="ECO:0000256" key="13">
    <source>
        <dbReference type="PIRSR" id="PIRSR634183-3"/>
    </source>
</evidence>
<comment type="cofactor">
    <cofactor evidence="1 13 14">
        <name>FAD</name>
        <dbReference type="ChEBI" id="CHEBI:57692"/>
    </cofactor>
</comment>
<feature type="binding site" evidence="13">
    <location>
        <begin position="341"/>
        <end position="345"/>
    </location>
    <ligand>
        <name>FAD</name>
        <dbReference type="ChEBI" id="CHEBI:57692"/>
    </ligand>
</feature>
<evidence type="ECO:0000259" key="16">
    <source>
        <dbReference type="Pfam" id="PF02770"/>
    </source>
</evidence>
<evidence type="ECO:0000256" key="1">
    <source>
        <dbReference type="ARBA" id="ARBA00001974"/>
    </source>
</evidence>
<dbReference type="InterPro" id="IPR006091">
    <property type="entry name" value="Acyl-CoA_Oxase/DH_mid-dom"/>
</dbReference>
<keyword evidence="7 13" id="KW-0274">FAD</keyword>
<evidence type="ECO:0000256" key="7">
    <source>
        <dbReference type="ARBA" id="ARBA00022827"/>
    </source>
</evidence>
<evidence type="ECO:0000256" key="2">
    <source>
        <dbReference type="ARBA" id="ARBA00004898"/>
    </source>
</evidence>
<dbReference type="FunFam" id="1.10.540.10:FF:000007">
    <property type="entry name" value="Isovaleryl-CoA dehydrogenase, mitochondrial"/>
    <property type="match status" value="1"/>
</dbReference>
<feature type="binding site" evidence="12">
    <location>
        <position position="137"/>
    </location>
    <ligand>
        <name>substrate</name>
    </ligand>
</feature>
<dbReference type="SUPFAM" id="SSF56645">
    <property type="entry name" value="Acyl-CoA dehydrogenase NM domain-like"/>
    <property type="match status" value="1"/>
</dbReference>
<dbReference type="FunFam" id="2.40.110.10:FF:000004">
    <property type="entry name" value="Isovaleryl-CoA dehydrogenase, mitochondrial"/>
    <property type="match status" value="1"/>
</dbReference>
<feature type="binding site" evidence="13">
    <location>
        <begin position="128"/>
        <end position="137"/>
    </location>
    <ligand>
        <name>FAD</name>
        <dbReference type="ChEBI" id="CHEBI:57692"/>
    </ligand>
</feature>
<feature type="active site" description="Proton acceptor" evidence="11">
    <location>
        <position position="247"/>
    </location>
</feature>
<dbReference type="RefSeq" id="WP_093966310.1">
    <property type="nucleotide sequence ID" value="NZ_FXYE01000001.1"/>
</dbReference>
<feature type="binding site" evidence="12">
    <location>
        <begin position="183"/>
        <end position="184"/>
    </location>
    <ligand>
        <name>substrate</name>
    </ligand>
</feature>
<evidence type="ECO:0000313" key="18">
    <source>
        <dbReference type="EMBL" id="SMX34055.1"/>
    </source>
</evidence>
<evidence type="ECO:0000256" key="3">
    <source>
        <dbReference type="ARBA" id="ARBA00009347"/>
    </source>
</evidence>
<feature type="binding site" evidence="12">
    <location>
        <begin position="368"/>
        <end position="369"/>
    </location>
    <ligand>
        <name>substrate</name>
    </ligand>
</feature>
<comment type="pathway">
    <text evidence="2">Amino-acid degradation; L-leucine degradation; (S)-3-hydroxy-3-methylglutaryl-CoA from 3-isovaleryl-CoA: step 1/3.</text>
</comment>
<feature type="binding site" evidence="13">
    <location>
        <position position="284"/>
    </location>
    <ligand>
        <name>FAD</name>
        <dbReference type="ChEBI" id="CHEBI:57692"/>
    </ligand>
</feature>
<evidence type="ECO:0000256" key="10">
    <source>
        <dbReference type="ARBA" id="ARBA00052875"/>
    </source>
</evidence>
<dbReference type="EC" id="1.3.8.4" evidence="4"/>
<dbReference type="CDD" id="cd01156">
    <property type="entry name" value="IVD"/>
    <property type="match status" value="1"/>
</dbReference>
<dbReference type="InterPro" id="IPR037069">
    <property type="entry name" value="AcylCoA_DH/ox_N_sf"/>
</dbReference>
<feature type="domain" description="Acyl-CoA oxidase/dehydrogenase middle" evidence="16">
    <location>
        <begin position="127"/>
        <end position="222"/>
    </location>
</feature>
<feature type="domain" description="Acyl-CoA dehydrogenase/oxidase N-terminal" evidence="17">
    <location>
        <begin position="12"/>
        <end position="123"/>
    </location>
</feature>
<dbReference type="Pfam" id="PF00441">
    <property type="entry name" value="Acyl-CoA_dh_1"/>
    <property type="match status" value="1"/>
</dbReference>
<keyword evidence="19" id="KW-1185">Reference proteome</keyword>
<dbReference type="PANTHER" id="PTHR43884:SF12">
    <property type="entry name" value="ISOVALERYL-COA DEHYDROGENASE, MITOCHONDRIAL-RELATED"/>
    <property type="match status" value="1"/>
</dbReference>
<dbReference type="FunFam" id="1.20.140.10:FF:000001">
    <property type="entry name" value="Acyl-CoA dehydrogenase"/>
    <property type="match status" value="1"/>
</dbReference>
<evidence type="ECO:0000256" key="12">
    <source>
        <dbReference type="PIRSR" id="PIRSR634183-2"/>
    </source>
</evidence>
<reference evidence="19" key="1">
    <citation type="submission" date="2017-05" db="EMBL/GenBank/DDBJ databases">
        <authorList>
            <person name="Rodrigo-Torres L."/>
            <person name="Arahal R. D."/>
            <person name="Lucena T."/>
        </authorList>
    </citation>
    <scope>NUCLEOTIDE SEQUENCE [LARGE SCALE GENOMIC DNA]</scope>
    <source>
        <strain evidence="19">CECT 8621</strain>
    </source>
</reference>
<feature type="binding site" evidence="13">
    <location>
        <begin position="370"/>
        <end position="372"/>
    </location>
    <ligand>
        <name>FAD</name>
        <dbReference type="ChEBI" id="CHEBI:57692"/>
    </ligand>
</feature>
<evidence type="ECO:0000256" key="8">
    <source>
        <dbReference type="ARBA" id="ARBA00022946"/>
    </source>
</evidence>
<feature type="binding site" evidence="13">
    <location>
        <position position="273"/>
    </location>
    <ligand>
        <name>FAD</name>
        <dbReference type="ChEBI" id="CHEBI:57692"/>
    </ligand>
</feature>
<evidence type="ECO:0000256" key="6">
    <source>
        <dbReference type="ARBA" id="ARBA00022630"/>
    </source>
</evidence>
<evidence type="ECO:0000259" key="17">
    <source>
        <dbReference type="Pfam" id="PF02771"/>
    </source>
</evidence>
<dbReference type="Gene3D" id="1.20.140.10">
    <property type="entry name" value="Butyryl-CoA Dehydrogenase, subunit A, domain 3"/>
    <property type="match status" value="1"/>
</dbReference>
<comment type="similarity">
    <text evidence="3 14">Belongs to the acyl-CoA dehydrogenase family.</text>
</comment>
<dbReference type="InterPro" id="IPR046373">
    <property type="entry name" value="Acyl-CoA_Oxase/DH_mid-dom_sf"/>
</dbReference>
<protein>
    <recommendedName>
        <fullName evidence="5">Isovaleryl-CoA dehydrogenase, mitochondrial</fullName>
        <ecNumber evidence="4">1.3.8.4</ecNumber>
    </recommendedName>
</protein>
<evidence type="ECO:0000313" key="19">
    <source>
        <dbReference type="Proteomes" id="UP000202922"/>
    </source>
</evidence>
<proteinExistence type="inferred from homology"/>
<dbReference type="Gene3D" id="2.40.110.10">
    <property type="entry name" value="Butyryl-CoA Dehydrogenase, subunit A, domain 2"/>
    <property type="match status" value="1"/>
</dbReference>
<dbReference type="InterPro" id="IPR034183">
    <property type="entry name" value="IVD"/>
</dbReference>
<dbReference type="Gene3D" id="1.10.540.10">
    <property type="entry name" value="Acyl-CoA dehydrogenase/oxidase, N-terminal domain"/>
    <property type="match status" value="1"/>
</dbReference>
<organism evidence="18 19">
    <name type="scientific">Actibacterium lipolyticum</name>
    <dbReference type="NCBI Taxonomy" id="1524263"/>
    <lineage>
        <taxon>Bacteria</taxon>
        <taxon>Pseudomonadati</taxon>
        <taxon>Pseudomonadota</taxon>
        <taxon>Alphaproteobacteria</taxon>
        <taxon>Rhodobacterales</taxon>
        <taxon>Roseobacteraceae</taxon>
        <taxon>Actibacterium</taxon>
    </lineage>
</organism>
<dbReference type="EMBL" id="FXYE01000001">
    <property type="protein sequence ID" value="SMX34055.1"/>
    <property type="molecule type" value="Genomic_DNA"/>
</dbReference>
<dbReference type="PIRSF" id="PIRSF016578">
    <property type="entry name" value="HsaA"/>
    <property type="match status" value="1"/>
</dbReference>
<feature type="binding site" evidence="12">
    <location>
        <begin position="245"/>
        <end position="248"/>
    </location>
    <ligand>
        <name>substrate</name>
    </ligand>
</feature>
<keyword evidence="9 14" id="KW-0560">Oxidoreductase</keyword>
<dbReference type="GO" id="GO:0008470">
    <property type="term" value="F:3-methylbutanoyl-CoA dehydrogenase activity"/>
    <property type="evidence" value="ECO:0007669"/>
    <property type="project" value="UniProtKB-EC"/>
</dbReference>
<dbReference type="InterPro" id="IPR013786">
    <property type="entry name" value="AcylCoA_DH/ox_N"/>
</dbReference>
<dbReference type="InterPro" id="IPR009100">
    <property type="entry name" value="AcylCoA_DH/oxidase_NM_dom_sf"/>
</dbReference>